<dbReference type="PANTHER" id="PTHR43312:SF1">
    <property type="entry name" value="NADP-DEPENDENT OXIDOREDUCTASE DOMAIN-CONTAINING PROTEIN"/>
    <property type="match status" value="1"/>
</dbReference>
<comment type="caution">
    <text evidence="2">The sequence shown here is derived from an EMBL/GenBank/DDBJ whole genome shotgun (WGS) entry which is preliminary data.</text>
</comment>
<reference evidence="2 3" key="1">
    <citation type="submission" date="2018-03" db="EMBL/GenBank/DDBJ databases">
        <title>Genomic Encyclopedia of Type Strains, Phase III (KMG-III): the genomes of soil and plant-associated and newly described type strains.</title>
        <authorList>
            <person name="Whitman W."/>
        </authorList>
    </citation>
    <scope>NUCLEOTIDE SEQUENCE [LARGE SCALE GENOMIC DNA]</scope>
    <source>
        <strain evidence="2 3">CGMCC 1.12259</strain>
    </source>
</reference>
<evidence type="ECO:0000259" key="1">
    <source>
        <dbReference type="Pfam" id="PF00248"/>
    </source>
</evidence>
<gene>
    <name evidence="2" type="ORF">B0H99_102328</name>
</gene>
<dbReference type="Pfam" id="PF00248">
    <property type="entry name" value="Aldo_ket_red"/>
    <property type="match status" value="1"/>
</dbReference>
<dbReference type="PANTHER" id="PTHR43312">
    <property type="entry name" value="D-THREO-ALDOSE 1-DEHYDROGENASE"/>
    <property type="match status" value="1"/>
</dbReference>
<dbReference type="EMBL" id="PYAT01000002">
    <property type="protein sequence ID" value="PSL41644.1"/>
    <property type="molecule type" value="Genomic_DNA"/>
</dbReference>
<dbReference type="Proteomes" id="UP000242682">
    <property type="component" value="Unassembled WGS sequence"/>
</dbReference>
<dbReference type="Gene3D" id="3.20.20.100">
    <property type="entry name" value="NADP-dependent oxidoreductase domain"/>
    <property type="match status" value="1"/>
</dbReference>
<dbReference type="InterPro" id="IPR036812">
    <property type="entry name" value="NAD(P)_OxRdtase_dom_sf"/>
</dbReference>
<dbReference type="InterPro" id="IPR023210">
    <property type="entry name" value="NADP_OxRdtase_dom"/>
</dbReference>
<dbReference type="CDD" id="cd19086">
    <property type="entry name" value="AKR_AKR11C1"/>
    <property type="match status" value="1"/>
</dbReference>
<organism evidence="2 3">
    <name type="scientific">Planomicrobium soli</name>
    <dbReference type="NCBI Taxonomy" id="1176648"/>
    <lineage>
        <taxon>Bacteria</taxon>
        <taxon>Bacillati</taxon>
        <taxon>Bacillota</taxon>
        <taxon>Bacilli</taxon>
        <taxon>Bacillales</taxon>
        <taxon>Caryophanaceae</taxon>
        <taxon>Planomicrobium</taxon>
    </lineage>
</organism>
<proteinExistence type="predicted"/>
<name>A0A2P8H632_9BACL</name>
<evidence type="ECO:0000313" key="2">
    <source>
        <dbReference type="EMBL" id="PSL41644.1"/>
    </source>
</evidence>
<keyword evidence="3" id="KW-1185">Reference proteome</keyword>
<feature type="domain" description="NADP-dependent oxidoreductase" evidence="1">
    <location>
        <begin position="35"/>
        <end position="335"/>
    </location>
</feature>
<dbReference type="SUPFAM" id="SSF51430">
    <property type="entry name" value="NAD(P)-linked oxidoreductase"/>
    <property type="match status" value="1"/>
</dbReference>
<dbReference type="AlphaFoldDB" id="A0A2P8H632"/>
<sequence length="347" mass="39258">MLRLLFHNEIYSNKNSGVRKMNYRQIGKTDMKVSELSFGTWAIGGSWGSTDDQESLRALDYAMDNGVNFFDTADVYGDGHAEELLAKATKGKHSEIHIATKFCRAGDIYDPATYSMESVTKYAEDSLRRLGREQIDLFQIHCPPIEILRDGQVFDVLNRLKEQGKIRYYGVSVETVEEGLLCLENPNVSSLQVIFNMFRQKPIEELFPKAQEKGVGILARVPLASGLLTGKFKVDSQFEEDDHRNFNRDGAAFNVGETFAGLEFKKGVELSDKLAWIEEERGNRTRAALKWILEHEAVSSVIPGFKNVKQVEDNLQALNAAPFSEEELARLEQFYAAEVRPEIRGPY</sequence>
<protein>
    <submittedName>
        <fullName evidence="2">Aryl-alcohol dehydrogenase-like predicted oxidoreductase</fullName>
    </submittedName>
</protein>
<evidence type="ECO:0000313" key="3">
    <source>
        <dbReference type="Proteomes" id="UP000242682"/>
    </source>
</evidence>
<accession>A0A2P8H632</accession>
<dbReference type="InterPro" id="IPR053135">
    <property type="entry name" value="AKR2_Oxidoreductase"/>
</dbReference>